<evidence type="ECO:0000313" key="1">
    <source>
        <dbReference type="EMBL" id="KAJ5190127.1"/>
    </source>
</evidence>
<gene>
    <name evidence="1" type="ORF">N7498_009112</name>
</gene>
<proteinExistence type="predicted"/>
<dbReference type="RefSeq" id="XP_058303067.1">
    <property type="nucleotide sequence ID" value="XM_058456168.1"/>
</dbReference>
<protein>
    <submittedName>
        <fullName evidence="1">Uncharacterized protein</fullName>
    </submittedName>
</protein>
<keyword evidence="2" id="KW-1185">Reference proteome</keyword>
<dbReference type="AlphaFoldDB" id="A0A9W9J5C8"/>
<reference evidence="1" key="1">
    <citation type="submission" date="2022-12" db="EMBL/GenBank/DDBJ databases">
        <authorList>
            <person name="Petersen C."/>
        </authorList>
    </citation>
    <scope>NUCLEOTIDE SEQUENCE</scope>
    <source>
        <strain evidence="1">IBT 15544</strain>
    </source>
</reference>
<evidence type="ECO:0000313" key="2">
    <source>
        <dbReference type="Proteomes" id="UP001150904"/>
    </source>
</evidence>
<name>A0A9W9J5C8_9EURO</name>
<dbReference type="Proteomes" id="UP001150904">
    <property type="component" value="Unassembled WGS sequence"/>
</dbReference>
<dbReference type="OrthoDB" id="1747771at2759"/>
<dbReference type="GeneID" id="83183469"/>
<reference evidence="1" key="2">
    <citation type="journal article" date="2023" name="IMA Fungus">
        <title>Comparative genomic study of the Penicillium genus elucidates a diverse pangenome and 15 lateral gene transfer events.</title>
        <authorList>
            <person name="Petersen C."/>
            <person name="Sorensen T."/>
            <person name="Nielsen M.R."/>
            <person name="Sondergaard T.E."/>
            <person name="Sorensen J.L."/>
            <person name="Fitzpatrick D.A."/>
            <person name="Frisvad J.C."/>
            <person name="Nielsen K.L."/>
        </authorList>
    </citation>
    <scope>NUCLEOTIDE SEQUENCE</scope>
    <source>
        <strain evidence="1">IBT 15544</strain>
    </source>
</reference>
<comment type="caution">
    <text evidence="1">The sequence shown here is derived from an EMBL/GenBank/DDBJ whole genome shotgun (WGS) entry which is preliminary data.</text>
</comment>
<dbReference type="EMBL" id="JAPQKR010000016">
    <property type="protein sequence ID" value="KAJ5190127.1"/>
    <property type="molecule type" value="Genomic_DNA"/>
</dbReference>
<organism evidence="1 2">
    <name type="scientific">Penicillium cinerascens</name>
    <dbReference type="NCBI Taxonomy" id="70096"/>
    <lineage>
        <taxon>Eukaryota</taxon>
        <taxon>Fungi</taxon>
        <taxon>Dikarya</taxon>
        <taxon>Ascomycota</taxon>
        <taxon>Pezizomycotina</taxon>
        <taxon>Eurotiomycetes</taxon>
        <taxon>Eurotiomycetidae</taxon>
        <taxon>Eurotiales</taxon>
        <taxon>Aspergillaceae</taxon>
        <taxon>Penicillium</taxon>
    </lineage>
</organism>
<sequence length="74" mass="8374">MADEDTSSLKLPVVEPSPYPFSVSYHWYCAAFLQLEYSDAMGKPQLHVVQVAAILTLCHSHFGQRYRDINLSTV</sequence>
<accession>A0A9W9J5C8</accession>